<evidence type="ECO:0000256" key="1">
    <source>
        <dbReference type="SAM" id="MobiDB-lite"/>
    </source>
</evidence>
<feature type="compositionally biased region" description="Polar residues" evidence="1">
    <location>
        <begin position="280"/>
        <end position="297"/>
    </location>
</feature>
<feature type="compositionally biased region" description="Basic and acidic residues" evidence="1">
    <location>
        <begin position="343"/>
        <end position="357"/>
    </location>
</feature>
<keyword evidence="3" id="KW-0732">Signal</keyword>
<organism evidence="4 5">
    <name type="scientific">Comamonas terrae</name>
    <dbReference type="NCBI Taxonomy" id="673548"/>
    <lineage>
        <taxon>Bacteria</taxon>
        <taxon>Pseudomonadati</taxon>
        <taxon>Pseudomonadota</taxon>
        <taxon>Betaproteobacteria</taxon>
        <taxon>Burkholderiales</taxon>
        <taxon>Comamonadaceae</taxon>
        <taxon>Comamonas</taxon>
    </lineage>
</organism>
<evidence type="ECO:0000256" key="2">
    <source>
        <dbReference type="SAM" id="Phobius"/>
    </source>
</evidence>
<evidence type="ECO:0000313" key="4">
    <source>
        <dbReference type="EMBL" id="MFD2755176.1"/>
    </source>
</evidence>
<evidence type="ECO:0000313" key="5">
    <source>
        <dbReference type="Proteomes" id="UP001597463"/>
    </source>
</evidence>
<feature type="compositionally biased region" description="Pro residues" evidence="1">
    <location>
        <begin position="319"/>
        <end position="333"/>
    </location>
</feature>
<feature type="region of interest" description="Disordered" evidence="1">
    <location>
        <begin position="268"/>
        <end position="357"/>
    </location>
</feature>
<evidence type="ECO:0000256" key="3">
    <source>
        <dbReference type="SAM" id="SignalP"/>
    </source>
</evidence>
<dbReference type="Proteomes" id="UP001597463">
    <property type="component" value="Unassembled WGS sequence"/>
</dbReference>
<feature type="transmembrane region" description="Helical" evidence="2">
    <location>
        <begin position="433"/>
        <end position="450"/>
    </location>
</feature>
<feature type="chain" id="PRO_5046441003" evidence="3">
    <location>
        <begin position="29"/>
        <end position="452"/>
    </location>
</feature>
<proteinExistence type="predicted"/>
<keyword evidence="2" id="KW-1133">Transmembrane helix</keyword>
<dbReference type="RefSeq" id="WP_157081990.1">
    <property type="nucleotide sequence ID" value="NZ_BCNT01000008.1"/>
</dbReference>
<keyword evidence="5" id="KW-1185">Reference proteome</keyword>
<feature type="signal peptide" evidence="3">
    <location>
        <begin position="1"/>
        <end position="28"/>
    </location>
</feature>
<keyword evidence="2" id="KW-0812">Transmembrane</keyword>
<gene>
    <name evidence="4" type="ORF">ACFSW6_13850</name>
</gene>
<name>A0ABW5UNQ3_9BURK</name>
<dbReference type="EMBL" id="JBHUMV010000006">
    <property type="protein sequence ID" value="MFD2755176.1"/>
    <property type="molecule type" value="Genomic_DNA"/>
</dbReference>
<keyword evidence="2" id="KW-0472">Membrane</keyword>
<accession>A0ABW5UNQ3</accession>
<sequence length="452" mass="47901">MINAKLYRNLIRAGVVAAALGHVALSHAGYTQLSAPVGWSPGVGAAATYSVSKSAAEVAIAELGRINANAALSVNGKTVSIPAKLPLAREAVKKVAAVAIFTHPALRTAAAVATWLGAANLAYDVAKGWTQQQPAEVGSWYINGKGPYGSAEAACRAYITESSYTPGRMIFDHVQAVNSDTYNCYQKDTYSPNAPPSVVSRQATRGGTDLRCPDKWSLSGSTCVSPALDQPKFVEILQPDPRVDVDDLPNVVWPASWPVKLPEVQPTFIPTGNPVPNPKYNPNQAPSTTNQPYTQPGVNVVPAPTASNPWQVDVQPVNRPVPGPEAKPEPTPNVNPDGSAKPDPGDQQREPKDEDKQDLCEKHPDILACQKVDTDVPDDKIPKAQKSITFAPENAFGGGSCPADQYATVGGQQLKVVDWSRDCQYIVANVRPLAFAITALIVAGILVGALKP</sequence>
<dbReference type="InterPro" id="IPR008708">
    <property type="entry name" value="Neisseria_TspB"/>
</dbReference>
<dbReference type="Pfam" id="PF05616">
    <property type="entry name" value="Neisseria_TspB"/>
    <property type="match status" value="1"/>
</dbReference>
<comment type="caution">
    <text evidence="4">The sequence shown here is derived from an EMBL/GenBank/DDBJ whole genome shotgun (WGS) entry which is preliminary data.</text>
</comment>
<reference evidence="5" key="1">
    <citation type="journal article" date="2019" name="Int. J. Syst. Evol. Microbiol.">
        <title>The Global Catalogue of Microorganisms (GCM) 10K type strain sequencing project: providing services to taxonomists for standard genome sequencing and annotation.</title>
        <authorList>
            <consortium name="The Broad Institute Genomics Platform"/>
            <consortium name="The Broad Institute Genome Sequencing Center for Infectious Disease"/>
            <person name="Wu L."/>
            <person name="Ma J."/>
        </authorList>
    </citation>
    <scope>NUCLEOTIDE SEQUENCE [LARGE SCALE GENOMIC DNA]</scope>
    <source>
        <strain evidence="5">TISTR 1906</strain>
    </source>
</reference>
<protein>
    <submittedName>
        <fullName evidence="4">IgG-binding virulence factor TspB family protein</fullName>
    </submittedName>
</protein>